<dbReference type="EMBL" id="JAFCMP010000013">
    <property type="protein sequence ID" value="KAG5191941.1"/>
    <property type="molecule type" value="Genomic_DNA"/>
</dbReference>
<feature type="compositionally biased region" description="Basic and acidic residues" evidence="1">
    <location>
        <begin position="90"/>
        <end position="105"/>
    </location>
</feature>
<reference evidence="2" key="1">
    <citation type="submission" date="2021-02" db="EMBL/GenBank/DDBJ databases">
        <title>First Annotated Genome of the Yellow-green Alga Tribonema minus.</title>
        <authorList>
            <person name="Mahan K.M."/>
        </authorList>
    </citation>
    <scope>NUCLEOTIDE SEQUENCE</scope>
    <source>
        <strain evidence="2">UTEX B ZZ1240</strain>
    </source>
</reference>
<evidence type="ECO:0000256" key="1">
    <source>
        <dbReference type="SAM" id="MobiDB-lite"/>
    </source>
</evidence>
<keyword evidence="3" id="KW-1185">Reference proteome</keyword>
<feature type="compositionally biased region" description="Low complexity" evidence="1">
    <location>
        <begin position="174"/>
        <end position="211"/>
    </location>
</feature>
<feature type="compositionally biased region" description="Low complexity" evidence="1">
    <location>
        <begin position="37"/>
        <end position="52"/>
    </location>
</feature>
<name>A0A835ZFH8_9STRA</name>
<accession>A0A835ZFH8</accession>
<feature type="region of interest" description="Disordered" evidence="1">
    <location>
        <begin position="140"/>
        <end position="228"/>
    </location>
</feature>
<protein>
    <submittedName>
        <fullName evidence="2">Uncharacterized protein</fullName>
    </submittedName>
</protein>
<sequence length="422" mass="43969">MFERLVAMMDQACCGIVVTDDEVDEDKTAPATPPPKAASAHPSDKALSSASRHSTRRHSASSRKSRKGRSSRERQPNAALEQVGKLAARRQQESPRAKPETERPPPLHLGESVRPATQSPGGSSVGTTLLEQGTLTYLSDASPSLDGLPGSGSDGGRSPHARTRGSSLSSDTCIASIASSTHTAHSPGSLSGSMSPSLGMTSLPSPTAAQLGQGGSGSGGSSAQADDPSTWPDAMLEAYLHATLVDGGGLQMIRYGRSGRGRGILLRYDGQVSTAVALGDITCLKLRLQKVLSVQDLRRAWSLSGPQVIRCGRSSRRHGILRRYDGQANTLVWTSKHAFRKGEDRLPMRSVKKITREGSVITLATARSRMSGGAASTRLETRKERDAQILAAIFNMIVAKSGSGGGGGGAAALSASMAGAAP</sequence>
<evidence type="ECO:0000313" key="2">
    <source>
        <dbReference type="EMBL" id="KAG5191941.1"/>
    </source>
</evidence>
<feature type="region of interest" description="Disordered" evidence="1">
    <location>
        <begin position="24"/>
        <end position="127"/>
    </location>
</feature>
<comment type="caution">
    <text evidence="2">The sequence shown here is derived from an EMBL/GenBank/DDBJ whole genome shotgun (WGS) entry which is preliminary data.</text>
</comment>
<dbReference type="AlphaFoldDB" id="A0A835ZFH8"/>
<organism evidence="2 3">
    <name type="scientific">Tribonema minus</name>
    <dbReference type="NCBI Taxonomy" id="303371"/>
    <lineage>
        <taxon>Eukaryota</taxon>
        <taxon>Sar</taxon>
        <taxon>Stramenopiles</taxon>
        <taxon>Ochrophyta</taxon>
        <taxon>PX clade</taxon>
        <taxon>Xanthophyceae</taxon>
        <taxon>Tribonematales</taxon>
        <taxon>Tribonemataceae</taxon>
        <taxon>Tribonema</taxon>
    </lineage>
</organism>
<evidence type="ECO:0000313" key="3">
    <source>
        <dbReference type="Proteomes" id="UP000664859"/>
    </source>
</evidence>
<feature type="compositionally biased region" description="Basic residues" evidence="1">
    <location>
        <begin position="53"/>
        <end position="69"/>
    </location>
</feature>
<feature type="compositionally biased region" description="Polar residues" evidence="1">
    <location>
        <begin position="115"/>
        <end position="127"/>
    </location>
</feature>
<proteinExistence type="predicted"/>
<dbReference type="Proteomes" id="UP000664859">
    <property type="component" value="Unassembled WGS sequence"/>
</dbReference>
<gene>
    <name evidence="2" type="ORF">JKP88DRAFT_242793</name>
</gene>
<feature type="compositionally biased region" description="Polar residues" evidence="1">
    <location>
        <begin position="164"/>
        <end position="173"/>
    </location>
</feature>